<gene>
    <name evidence="1" type="ORF">VNO77_26975</name>
</gene>
<keyword evidence="2" id="KW-1185">Reference proteome</keyword>
<organism evidence="1 2">
    <name type="scientific">Canavalia gladiata</name>
    <name type="common">Sword bean</name>
    <name type="synonym">Dolichos gladiatus</name>
    <dbReference type="NCBI Taxonomy" id="3824"/>
    <lineage>
        <taxon>Eukaryota</taxon>
        <taxon>Viridiplantae</taxon>
        <taxon>Streptophyta</taxon>
        <taxon>Embryophyta</taxon>
        <taxon>Tracheophyta</taxon>
        <taxon>Spermatophyta</taxon>
        <taxon>Magnoliopsida</taxon>
        <taxon>eudicotyledons</taxon>
        <taxon>Gunneridae</taxon>
        <taxon>Pentapetalae</taxon>
        <taxon>rosids</taxon>
        <taxon>fabids</taxon>
        <taxon>Fabales</taxon>
        <taxon>Fabaceae</taxon>
        <taxon>Papilionoideae</taxon>
        <taxon>50 kb inversion clade</taxon>
        <taxon>NPAAA clade</taxon>
        <taxon>indigoferoid/millettioid clade</taxon>
        <taxon>Phaseoleae</taxon>
        <taxon>Canavalia</taxon>
    </lineage>
</organism>
<proteinExistence type="predicted"/>
<name>A0AAN9KWZ0_CANGL</name>
<evidence type="ECO:0000313" key="1">
    <source>
        <dbReference type="EMBL" id="KAK7323499.1"/>
    </source>
</evidence>
<evidence type="ECO:0000313" key="2">
    <source>
        <dbReference type="Proteomes" id="UP001367508"/>
    </source>
</evidence>
<accession>A0AAN9KWZ0</accession>
<dbReference type="AlphaFoldDB" id="A0AAN9KWZ0"/>
<dbReference type="EMBL" id="JAYMYQ010000006">
    <property type="protein sequence ID" value="KAK7323499.1"/>
    <property type="molecule type" value="Genomic_DNA"/>
</dbReference>
<sequence>MIVSAYQGASPSVQIARHWQKSVHNLHPKTHFFIGQTYRPHHDPRLLHHSSCMPGRKQFFNKELSLLILMRHMHGVHQHWLIPLWTTGARSVTPAAGYTSIPLGYLDFHLKIATNVSNLLLETELLQFPLLKSVEKLLARSSRIMRKLQEFKGPGEELLLCN</sequence>
<reference evidence="1 2" key="1">
    <citation type="submission" date="2024-01" db="EMBL/GenBank/DDBJ databases">
        <title>The genomes of 5 underutilized Papilionoideae crops provide insights into root nodulation and disease resistanc.</title>
        <authorList>
            <person name="Jiang F."/>
        </authorList>
    </citation>
    <scope>NUCLEOTIDE SEQUENCE [LARGE SCALE GENOMIC DNA]</scope>
    <source>
        <strain evidence="1">LVBAO_FW01</strain>
        <tissue evidence="1">Leaves</tissue>
    </source>
</reference>
<dbReference type="Proteomes" id="UP001367508">
    <property type="component" value="Unassembled WGS sequence"/>
</dbReference>
<protein>
    <submittedName>
        <fullName evidence="1">Uncharacterized protein</fullName>
    </submittedName>
</protein>
<comment type="caution">
    <text evidence="1">The sequence shown here is derived from an EMBL/GenBank/DDBJ whole genome shotgun (WGS) entry which is preliminary data.</text>
</comment>